<sequence>MLTDEVMQKIISASGISPRKHVVITQQIVNIALTGKTPLYKLQRQRI</sequence>
<evidence type="ECO:0000313" key="2">
    <source>
        <dbReference type="Proteomes" id="UP000601736"/>
    </source>
</evidence>
<gene>
    <name evidence="1" type="ORF">NMYAN_20006</name>
</gene>
<protein>
    <submittedName>
        <fullName evidence="1">Uncharacterized protein</fullName>
    </submittedName>
</protein>
<organism evidence="1 2">
    <name type="scientific">Nitrosomonas nitrosa</name>
    <dbReference type="NCBI Taxonomy" id="52442"/>
    <lineage>
        <taxon>Bacteria</taxon>
        <taxon>Pseudomonadati</taxon>
        <taxon>Pseudomonadota</taxon>
        <taxon>Betaproteobacteria</taxon>
        <taxon>Nitrosomonadales</taxon>
        <taxon>Nitrosomonadaceae</taxon>
        <taxon>Nitrosomonas</taxon>
    </lineage>
</organism>
<dbReference type="EMBL" id="CAJNAP010000012">
    <property type="protein sequence ID" value="CAE6500885.1"/>
    <property type="molecule type" value="Genomic_DNA"/>
</dbReference>
<dbReference type="Proteomes" id="UP000601736">
    <property type="component" value="Unassembled WGS sequence"/>
</dbReference>
<dbReference type="AlphaFoldDB" id="A0A8H9DA01"/>
<proteinExistence type="predicted"/>
<name>A0A8H9DA01_9PROT</name>
<accession>A0A8H9DA01</accession>
<reference evidence="1" key="1">
    <citation type="submission" date="2021-02" db="EMBL/GenBank/DDBJ databases">
        <authorList>
            <person name="Han P."/>
        </authorList>
    </citation>
    <scope>NUCLEOTIDE SEQUENCE</scope>
    <source>
        <strain evidence="1">Nitrosomonas nitrosa 18-3D</strain>
    </source>
</reference>
<comment type="caution">
    <text evidence="1">The sequence shown here is derived from an EMBL/GenBank/DDBJ whole genome shotgun (WGS) entry which is preliminary data.</text>
</comment>
<evidence type="ECO:0000313" key="1">
    <source>
        <dbReference type="EMBL" id="CAE6500885.1"/>
    </source>
</evidence>